<dbReference type="GO" id="GO:0042622">
    <property type="term" value="C:photoreceptor outer segment membrane"/>
    <property type="evidence" value="ECO:0007669"/>
    <property type="project" value="TreeGrafter"/>
</dbReference>
<reference evidence="10" key="3">
    <citation type="submission" date="2025-09" db="UniProtKB">
        <authorList>
            <consortium name="Ensembl"/>
        </authorList>
    </citation>
    <scope>IDENTIFICATION</scope>
</reference>
<dbReference type="EC" id="3.1.4.35" evidence="3"/>
<sequence>MNIRLLRLPFLSAEHRDRTMNMELEVGKTEVKAASKTAKRATAGGGRPGTPNKNQPKFKQRSTRQFKSKPPKKGVIGFGEDIPGMEGLGMGKFMKKSFVSINDQNLIQLISINLEMNMNLGFII</sequence>
<feature type="region of interest" description="Disordered" evidence="9">
    <location>
        <begin position="29"/>
        <end position="79"/>
    </location>
</feature>
<evidence type="ECO:0000256" key="4">
    <source>
        <dbReference type="ARBA" id="ARBA00022535"/>
    </source>
</evidence>
<keyword evidence="11" id="KW-1185">Reference proteome</keyword>
<keyword evidence="4" id="KW-0140">cGMP</keyword>
<dbReference type="GO" id="GO:0030553">
    <property type="term" value="F:cGMP binding"/>
    <property type="evidence" value="ECO:0007669"/>
    <property type="project" value="InterPro"/>
</dbReference>
<dbReference type="PANTHER" id="PTHR12122">
    <property type="entry name" value="RETINAL CONE RHODOPSIN-SENSITIVE CGMP 3',5'-CYCLIC PHOSPHODIESTERASE GAMMA-SUBUNIT-RELATED"/>
    <property type="match status" value="1"/>
</dbReference>
<dbReference type="Proteomes" id="UP000694580">
    <property type="component" value="Chromosome 7"/>
</dbReference>
<keyword evidence="5" id="KW-0716">Sensory transduction</keyword>
<keyword evidence="6" id="KW-0378">Hydrolase</keyword>
<evidence type="ECO:0000256" key="8">
    <source>
        <dbReference type="ARBA" id="ARBA00025377"/>
    </source>
</evidence>
<proteinExistence type="inferred from homology"/>
<comment type="function">
    <text evidence="8">Participates in processes of transmission and amplification of the visual signal. cGMP-PDEs are the effector molecules in G-protein-mediated phototransduction in vertebrate rods and cones.</text>
</comment>
<dbReference type="AlphaFoldDB" id="A0AAY4CYC2"/>
<evidence type="ECO:0000256" key="6">
    <source>
        <dbReference type="ARBA" id="ARBA00022801"/>
    </source>
</evidence>
<evidence type="ECO:0000256" key="3">
    <source>
        <dbReference type="ARBA" id="ARBA00012319"/>
    </source>
</evidence>
<evidence type="ECO:0000256" key="1">
    <source>
        <dbReference type="ARBA" id="ARBA00000583"/>
    </source>
</evidence>
<reference evidence="10" key="2">
    <citation type="submission" date="2025-08" db="UniProtKB">
        <authorList>
            <consortium name="Ensembl"/>
        </authorList>
    </citation>
    <scope>IDENTIFICATION</scope>
</reference>
<evidence type="ECO:0000256" key="5">
    <source>
        <dbReference type="ARBA" id="ARBA00022606"/>
    </source>
</evidence>
<organism evidence="10 11">
    <name type="scientific">Denticeps clupeoides</name>
    <name type="common">denticle herring</name>
    <dbReference type="NCBI Taxonomy" id="299321"/>
    <lineage>
        <taxon>Eukaryota</taxon>
        <taxon>Metazoa</taxon>
        <taxon>Chordata</taxon>
        <taxon>Craniata</taxon>
        <taxon>Vertebrata</taxon>
        <taxon>Euteleostomi</taxon>
        <taxon>Actinopterygii</taxon>
        <taxon>Neopterygii</taxon>
        <taxon>Teleostei</taxon>
        <taxon>Clupei</taxon>
        <taxon>Clupeiformes</taxon>
        <taxon>Denticipitoidei</taxon>
        <taxon>Denticipitidae</taxon>
        <taxon>Denticeps</taxon>
    </lineage>
</organism>
<comment type="similarity">
    <text evidence="2">Belongs to the rod/cone cGMP-PDE gamma subunit family.</text>
</comment>
<evidence type="ECO:0000313" key="10">
    <source>
        <dbReference type="Ensembl" id="ENSDCDP00010038267.1"/>
    </source>
</evidence>
<evidence type="ECO:0000256" key="2">
    <source>
        <dbReference type="ARBA" id="ARBA00006377"/>
    </source>
</evidence>
<dbReference type="Gene3D" id="4.10.1120.10">
    <property type="entry name" value="Retinal cGMP phosphodiesterase, gamma subunit"/>
    <property type="match status" value="1"/>
</dbReference>
<dbReference type="GO" id="GO:0047555">
    <property type="term" value="F:3',5'-cyclic-GMP phosphodiesterase activity"/>
    <property type="evidence" value="ECO:0007669"/>
    <property type="project" value="UniProtKB-EC"/>
</dbReference>
<evidence type="ECO:0000256" key="9">
    <source>
        <dbReference type="SAM" id="MobiDB-lite"/>
    </source>
</evidence>
<keyword evidence="7" id="KW-0844">Vision</keyword>
<dbReference type="GeneTree" id="ENSGT00390000013260"/>
<gene>
    <name evidence="10" type="primary">LOC114794367</name>
</gene>
<protein>
    <recommendedName>
        <fullName evidence="3">3',5'-cyclic-GMP phosphodiesterase</fullName>
        <ecNumber evidence="3">3.1.4.35</ecNumber>
    </recommendedName>
</protein>
<reference evidence="10 11" key="1">
    <citation type="submission" date="2020-06" db="EMBL/GenBank/DDBJ databases">
        <authorList>
            <consortium name="Wellcome Sanger Institute Data Sharing"/>
        </authorList>
    </citation>
    <scope>NUCLEOTIDE SEQUENCE [LARGE SCALE GENOMIC DNA]</scope>
</reference>
<dbReference type="GO" id="GO:0007601">
    <property type="term" value="P:visual perception"/>
    <property type="evidence" value="ECO:0007669"/>
    <property type="project" value="UniProtKB-KW"/>
</dbReference>
<evidence type="ECO:0000313" key="11">
    <source>
        <dbReference type="Proteomes" id="UP000694580"/>
    </source>
</evidence>
<name>A0AAY4CYC2_9TELE</name>
<feature type="compositionally biased region" description="Basic residues" evidence="9">
    <location>
        <begin position="56"/>
        <end position="72"/>
    </location>
</feature>
<dbReference type="Pfam" id="PF04868">
    <property type="entry name" value="PDE6_gamma"/>
    <property type="match status" value="1"/>
</dbReference>
<comment type="catalytic activity">
    <reaction evidence="1">
        <text>3',5'-cyclic GMP + H2O = GMP + H(+)</text>
        <dbReference type="Rhea" id="RHEA:16957"/>
        <dbReference type="ChEBI" id="CHEBI:15377"/>
        <dbReference type="ChEBI" id="CHEBI:15378"/>
        <dbReference type="ChEBI" id="CHEBI:57746"/>
        <dbReference type="ChEBI" id="CHEBI:58115"/>
        <dbReference type="EC" id="3.1.4.35"/>
    </reaction>
</comment>
<accession>A0AAY4CYC2</accession>
<dbReference type="Ensembl" id="ENSDCDT00010047873.1">
    <property type="protein sequence ID" value="ENSDCDP00010038267.1"/>
    <property type="gene ID" value="ENSDCDG00010024775.1"/>
</dbReference>
<dbReference type="InterPro" id="IPR006952">
    <property type="entry name" value="PDE6_gamma"/>
</dbReference>
<dbReference type="InterPro" id="IPR037030">
    <property type="entry name" value="PDE6_gamma_sf"/>
</dbReference>
<dbReference type="GO" id="GO:0045742">
    <property type="term" value="P:positive regulation of epidermal growth factor receptor signaling pathway"/>
    <property type="evidence" value="ECO:0007669"/>
    <property type="project" value="TreeGrafter"/>
</dbReference>
<evidence type="ECO:0000256" key="7">
    <source>
        <dbReference type="ARBA" id="ARBA00023305"/>
    </source>
</evidence>
<dbReference type="GO" id="GO:0045745">
    <property type="term" value="P:positive regulation of G protein-coupled receptor signaling pathway"/>
    <property type="evidence" value="ECO:0007669"/>
    <property type="project" value="TreeGrafter"/>
</dbReference>